<keyword evidence="1" id="KW-0808">Transferase</keyword>
<sequence length="271" mass="28523">MTDPTDIWIAFDEEHRPPRAWKMAGTSPSGSPVAVDGLEQACALAPECPVLTAADAKTDATALPASPSTLKIIQSGRVHTVAALSQARPHARLAGAANRIAGFLSLNKDWDGVICLPGFDTTVWALISADEVVSVLAFATVPLVEALSPVDIHQTMPDANALSDHLQDVTSKPENLALRTAETRLLWATDTLSDGAALGQIWGAALGAELAASRAYWLGQNLALIAPAPLAAPYKKALEGQFVPVTETDEARMTLAGYISAYQRLRAAPDA</sequence>
<dbReference type="RefSeq" id="WP_106162009.1">
    <property type="nucleotide sequence ID" value="NZ_JAGDDX010000001.1"/>
</dbReference>
<dbReference type="InterPro" id="IPR042257">
    <property type="entry name" value="DGOK_C"/>
</dbReference>
<dbReference type="Gene3D" id="3.30.420.310">
    <property type="entry name" value="2-keto-3-deoxy-galactonokinase, C-terminal domain"/>
    <property type="match status" value="1"/>
</dbReference>
<dbReference type="GO" id="GO:0034194">
    <property type="term" value="P:D-galactonate catabolic process"/>
    <property type="evidence" value="ECO:0007669"/>
    <property type="project" value="InterPro"/>
</dbReference>
<dbReference type="AlphaFoldDB" id="A0A2T1ANS0"/>
<name>A0A2T1ANS0_TRISK</name>
<keyword evidence="1" id="KW-0418">Kinase</keyword>
<protein>
    <submittedName>
        <fullName evidence="1">2-dehydro-3-deoxygalactonokinase</fullName>
    </submittedName>
</protein>
<evidence type="ECO:0000313" key="1">
    <source>
        <dbReference type="EMBL" id="PRZ50256.1"/>
    </source>
</evidence>
<accession>A0A2T1ANS0</accession>
<dbReference type="GO" id="GO:0008671">
    <property type="term" value="F:2-dehydro-3-deoxygalactonokinase activity"/>
    <property type="evidence" value="ECO:0007669"/>
    <property type="project" value="InterPro"/>
</dbReference>
<gene>
    <name evidence="1" type="ORF">CLV89_101474</name>
</gene>
<dbReference type="Pfam" id="PF05035">
    <property type="entry name" value="DGOK"/>
    <property type="match status" value="1"/>
</dbReference>
<dbReference type="EMBL" id="PVUF01000001">
    <property type="protein sequence ID" value="PRZ50256.1"/>
    <property type="molecule type" value="Genomic_DNA"/>
</dbReference>
<reference evidence="1 2" key="1">
    <citation type="submission" date="2018-03" db="EMBL/GenBank/DDBJ databases">
        <title>Genomic Encyclopedia of Archaeal and Bacterial Type Strains, Phase II (KMG-II): from individual species to whole genera.</title>
        <authorList>
            <person name="Goeker M."/>
        </authorList>
    </citation>
    <scope>NUCLEOTIDE SEQUENCE [LARGE SCALE GENOMIC DNA]</scope>
    <source>
        <strain evidence="1 2">DSM 25328</strain>
    </source>
</reference>
<proteinExistence type="predicted"/>
<comment type="caution">
    <text evidence="1">The sequence shown here is derived from an EMBL/GenBank/DDBJ whole genome shotgun (WGS) entry which is preliminary data.</text>
</comment>
<dbReference type="Proteomes" id="UP000237718">
    <property type="component" value="Unassembled WGS sequence"/>
</dbReference>
<evidence type="ECO:0000313" key="2">
    <source>
        <dbReference type="Proteomes" id="UP000237718"/>
    </source>
</evidence>
<dbReference type="OrthoDB" id="256574at2"/>
<dbReference type="InterPro" id="IPR007729">
    <property type="entry name" value="DGOK"/>
</dbReference>
<organism evidence="1 2">
    <name type="scientific">Tritonibacter scottomollicae</name>
    <name type="common">Epibacterium scottomollicae</name>
    <dbReference type="NCBI Taxonomy" id="483013"/>
    <lineage>
        <taxon>Bacteria</taxon>
        <taxon>Pseudomonadati</taxon>
        <taxon>Pseudomonadota</taxon>
        <taxon>Alphaproteobacteria</taxon>
        <taxon>Rhodobacterales</taxon>
        <taxon>Paracoccaceae</taxon>
        <taxon>Tritonibacter</taxon>
    </lineage>
</organism>